<gene>
    <name evidence="2" type="ORF">A2777_04280</name>
</gene>
<proteinExistence type="predicted"/>
<evidence type="ECO:0000313" key="2">
    <source>
        <dbReference type="EMBL" id="OGG07056.1"/>
    </source>
</evidence>
<keyword evidence="1" id="KW-0812">Transmembrane</keyword>
<keyword evidence="1" id="KW-0472">Membrane</keyword>
<reference evidence="2 3" key="1">
    <citation type="journal article" date="2016" name="Nat. Commun.">
        <title>Thousands of microbial genomes shed light on interconnected biogeochemical processes in an aquifer system.</title>
        <authorList>
            <person name="Anantharaman K."/>
            <person name="Brown C.T."/>
            <person name="Hug L.A."/>
            <person name="Sharon I."/>
            <person name="Castelle C.J."/>
            <person name="Probst A.J."/>
            <person name="Thomas B.C."/>
            <person name="Singh A."/>
            <person name="Wilkins M.J."/>
            <person name="Karaoz U."/>
            <person name="Brodie E.L."/>
            <person name="Williams K.H."/>
            <person name="Hubbard S.S."/>
            <person name="Banfield J.F."/>
        </authorList>
    </citation>
    <scope>NUCLEOTIDE SEQUENCE [LARGE SCALE GENOMIC DNA]</scope>
</reference>
<keyword evidence="1" id="KW-1133">Transmembrane helix</keyword>
<accession>A0A1F5Z3Q2</accession>
<protein>
    <submittedName>
        <fullName evidence="2">Uncharacterized protein</fullName>
    </submittedName>
</protein>
<evidence type="ECO:0000313" key="3">
    <source>
        <dbReference type="Proteomes" id="UP000177354"/>
    </source>
</evidence>
<evidence type="ECO:0000256" key="1">
    <source>
        <dbReference type="SAM" id="Phobius"/>
    </source>
</evidence>
<comment type="caution">
    <text evidence="2">The sequence shown here is derived from an EMBL/GenBank/DDBJ whole genome shotgun (WGS) entry which is preliminary data.</text>
</comment>
<feature type="transmembrane region" description="Helical" evidence="1">
    <location>
        <begin position="12"/>
        <end position="28"/>
    </location>
</feature>
<dbReference type="AlphaFoldDB" id="A0A1F5Z3Q2"/>
<dbReference type="EMBL" id="MFJF01000012">
    <property type="protein sequence ID" value="OGG07056.1"/>
    <property type="molecule type" value="Genomic_DNA"/>
</dbReference>
<sequence length="147" mass="16909">MIKKLSWEYKTLIIVIFLIVFISLISLAKEEREIQKINPLDTNLNKNSQFQEQGNVSVSIKFLSEKSSQDTLFFSVSLDTHSVDLDQFNFGKNVLLEYQNSSGKPRDITLYGGGHHRQAELSFPQVPPPYKIIIKDLAGITRREFEF</sequence>
<name>A0A1F5Z3Q2_9BACT</name>
<dbReference type="Proteomes" id="UP000177354">
    <property type="component" value="Unassembled WGS sequence"/>
</dbReference>
<organism evidence="2 3">
    <name type="scientific">Candidatus Gottesmanbacteria bacterium RIFCSPHIGHO2_01_FULL_40_15</name>
    <dbReference type="NCBI Taxonomy" id="1798376"/>
    <lineage>
        <taxon>Bacteria</taxon>
        <taxon>Candidatus Gottesmaniibacteriota</taxon>
    </lineage>
</organism>